<accession>A0AAD8YHA7</accession>
<evidence type="ECO:0000313" key="2">
    <source>
        <dbReference type="EMBL" id="KAK1745100.1"/>
    </source>
</evidence>
<name>A0AAD8YHA7_9STRA</name>
<evidence type="ECO:0000256" key="1">
    <source>
        <dbReference type="SAM" id="Phobius"/>
    </source>
</evidence>
<reference evidence="2" key="1">
    <citation type="submission" date="2023-06" db="EMBL/GenBank/DDBJ databases">
        <title>Survivors Of The Sea: Transcriptome response of Skeletonema marinoi to long-term dormancy.</title>
        <authorList>
            <person name="Pinder M.I.M."/>
            <person name="Kourtchenko O."/>
            <person name="Robertson E.K."/>
            <person name="Larsson T."/>
            <person name="Maumus F."/>
            <person name="Osuna-Cruz C.M."/>
            <person name="Vancaester E."/>
            <person name="Stenow R."/>
            <person name="Vandepoele K."/>
            <person name="Ploug H."/>
            <person name="Bruchert V."/>
            <person name="Godhe A."/>
            <person name="Topel M."/>
        </authorList>
    </citation>
    <scope>NUCLEOTIDE SEQUENCE</scope>
    <source>
        <strain evidence="2">R05AC</strain>
    </source>
</reference>
<sequence length="87" mass="9794">MSMPFNVISLSCTLWAFVLGSLLNILVKRATESVKTDFTGEKEKRPIDKLKEKFKDKIGRLKSVFRKEAKANAATNTNETAEMDANK</sequence>
<dbReference type="InterPro" id="IPR007245">
    <property type="entry name" value="PIG-T"/>
</dbReference>
<dbReference type="Pfam" id="PF04113">
    <property type="entry name" value="Gpi16"/>
    <property type="match status" value="1"/>
</dbReference>
<dbReference type="AlphaFoldDB" id="A0AAD8YHA7"/>
<keyword evidence="1" id="KW-0812">Transmembrane</keyword>
<protein>
    <submittedName>
        <fullName evidence="2">Uncharacterized protein</fullName>
    </submittedName>
</protein>
<dbReference type="GO" id="GO:0016255">
    <property type="term" value="P:attachment of GPI anchor to protein"/>
    <property type="evidence" value="ECO:0007669"/>
    <property type="project" value="InterPro"/>
</dbReference>
<evidence type="ECO:0000313" key="3">
    <source>
        <dbReference type="Proteomes" id="UP001224775"/>
    </source>
</evidence>
<keyword evidence="1" id="KW-0472">Membrane</keyword>
<gene>
    <name evidence="2" type="ORF">QTG54_004391</name>
</gene>
<feature type="transmembrane region" description="Helical" evidence="1">
    <location>
        <begin position="6"/>
        <end position="27"/>
    </location>
</feature>
<keyword evidence="3" id="KW-1185">Reference proteome</keyword>
<dbReference type="Proteomes" id="UP001224775">
    <property type="component" value="Unassembled WGS sequence"/>
</dbReference>
<organism evidence="2 3">
    <name type="scientific">Skeletonema marinoi</name>
    <dbReference type="NCBI Taxonomy" id="267567"/>
    <lineage>
        <taxon>Eukaryota</taxon>
        <taxon>Sar</taxon>
        <taxon>Stramenopiles</taxon>
        <taxon>Ochrophyta</taxon>
        <taxon>Bacillariophyta</taxon>
        <taxon>Coscinodiscophyceae</taxon>
        <taxon>Thalassiosirophycidae</taxon>
        <taxon>Thalassiosirales</taxon>
        <taxon>Skeletonemataceae</taxon>
        <taxon>Skeletonema</taxon>
        <taxon>Skeletonema marinoi-dohrnii complex</taxon>
    </lineage>
</organism>
<keyword evidence="1" id="KW-1133">Transmembrane helix</keyword>
<proteinExistence type="predicted"/>
<dbReference type="EMBL" id="JATAAI010000006">
    <property type="protein sequence ID" value="KAK1745100.1"/>
    <property type="molecule type" value="Genomic_DNA"/>
</dbReference>
<dbReference type="GO" id="GO:0042765">
    <property type="term" value="C:GPI-anchor transamidase complex"/>
    <property type="evidence" value="ECO:0007669"/>
    <property type="project" value="InterPro"/>
</dbReference>
<comment type="caution">
    <text evidence="2">The sequence shown here is derived from an EMBL/GenBank/DDBJ whole genome shotgun (WGS) entry which is preliminary data.</text>
</comment>